<dbReference type="AlphaFoldDB" id="A0A4Q7IZ06"/>
<protein>
    <submittedName>
        <fullName evidence="4">Acyl-CoA thioesterase</fullName>
    </submittedName>
</protein>
<dbReference type="GO" id="GO:0047617">
    <property type="term" value="F:fatty acyl-CoA hydrolase activity"/>
    <property type="evidence" value="ECO:0007669"/>
    <property type="project" value="TreeGrafter"/>
</dbReference>
<feature type="domain" description="Thioesterase" evidence="3">
    <location>
        <begin position="22"/>
        <end position="97"/>
    </location>
</feature>
<dbReference type="InterPro" id="IPR050563">
    <property type="entry name" value="4-hydroxybenzoyl-CoA_TE"/>
</dbReference>
<organism evidence="4 5">
    <name type="scientific">Amycolatopsis suaedae</name>
    <dbReference type="NCBI Taxonomy" id="2510978"/>
    <lineage>
        <taxon>Bacteria</taxon>
        <taxon>Bacillati</taxon>
        <taxon>Actinomycetota</taxon>
        <taxon>Actinomycetes</taxon>
        <taxon>Pseudonocardiales</taxon>
        <taxon>Pseudonocardiaceae</taxon>
        <taxon>Amycolatopsis</taxon>
    </lineage>
</organism>
<comment type="similarity">
    <text evidence="1">Belongs to the 4-hydroxybenzoyl-CoA thioesterase family.</text>
</comment>
<evidence type="ECO:0000256" key="1">
    <source>
        <dbReference type="ARBA" id="ARBA00005953"/>
    </source>
</evidence>
<sequence length="138" mass="14977">MSGDQVVFRHVVRVRPVDCDRQGVVHASRYAVFCEAAMIEALRHGLGDYAALERAGVDFVLAEFTIRYLAPARFDDVLAVGVRATRVGTTAVTVEFGMDVDGRRVALASGRYVQVSTAGWTKVPLLPAVRELFHAGTG</sequence>
<name>A0A4Q7IZ06_9PSEU</name>
<dbReference type="EMBL" id="SFCC01000027">
    <property type="protein sequence ID" value="RZQ59293.1"/>
    <property type="molecule type" value="Genomic_DNA"/>
</dbReference>
<dbReference type="InterPro" id="IPR029069">
    <property type="entry name" value="HotDog_dom_sf"/>
</dbReference>
<keyword evidence="5" id="KW-1185">Reference proteome</keyword>
<evidence type="ECO:0000256" key="2">
    <source>
        <dbReference type="ARBA" id="ARBA00022801"/>
    </source>
</evidence>
<dbReference type="Gene3D" id="3.10.129.10">
    <property type="entry name" value="Hotdog Thioesterase"/>
    <property type="match status" value="1"/>
</dbReference>
<dbReference type="OrthoDB" id="9799036at2"/>
<dbReference type="PANTHER" id="PTHR31793">
    <property type="entry name" value="4-HYDROXYBENZOYL-COA THIOESTERASE FAMILY MEMBER"/>
    <property type="match status" value="1"/>
</dbReference>
<dbReference type="PANTHER" id="PTHR31793:SF27">
    <property type="entry name" value="NOVEL THIOESTERASE SUPERFAMILY DOMAIN AND SAPOSIN A-TYPE DOMAIN CONTAINING PROTEIN (0610012H03RIK)"/>
    <property type="match status" value="1"/>
</dbReference>
<keyword evidence="2" id="KW-0378">Hydrolase</keyword>
<evidence type="ECO:0000313" key="5">
    <source>
        <dbReference type="Proteomes" id="UP000292003"/>
    </source>
</evidence>
<dbReference type="Pfam" id="PF03061">
    <property type="entry name" value="4HBT"/>
    <property type="match status" value="1"/>
</dbReference>
<accession>A0A4Q7IZ06</accession>
<evidence type="ECO:0000259" key="3">
    <source>
        <dbReference type="Pfam" id="PF03061"/>
    </source>
</evidence>
<dbReference type="CDD" id="cd00586">
    <property type="entry name" value="4HBT"/>
    <property type="match status" value="1"/>
</dbReference>
<dbReference type="Proteomes" id="UP000292003">
    <property type="component" value="Unassembled WGS sequence"/>
</dbReference>
<dbReference type="SUPFAM" id="SSF54637">
    <property type="entry name" value="Thioesterase/thiol ester dehydrase-isomerase"/>
    <property type="match status" value="1"/>
</dbReference>
<gene>
    <name evidence="4" type="ORF">EWH70_35050</name>
</gene>
<evidence type="ECO:0000313" key="4">
    <source>
        <dbReference type="EMBL" id="RZQ59293.1"/>
    </source>
</evidence>
<reference evidence="4 5" key="1">
    <citation type="submission" date="2019-02" db="EMBL/GenBank/DDBJ databases">
        <title>Draft genome sequence of Amycolatopsis sp. 8-3EHSu isolated from roots of Suaeda maritima.</title>
        <authorList>
            <person name="Duangmal K."/>
            <person name="Chantavorakit T."/>
        </authorList>
    </citation>
    <scope>NUCLEOTIDE SEQUENCE [LARGE SCALE GENOMIC DNA]</scope>
    <source>
        <strain evidence="4 5">8-3EHSu</strain>
    </source>
</reference>
<proteinExistence type="inferred from homology"/>
<dbReference type="RefSeq" id="WP_130479903.1">
    <property type="nucleotide sequence ID" value="NZ_SFCC01000027.1"/>
</dbReference>
<comment type="caution">
    <text evidence="4">The sequence shown here is derived from an EMBL/GenBank/DDBJ whole genome shotgun (WGS) entry which is preliminary data.</text>
</comment>
<dbReference type="InterPro" id="IPR006683">
    <property type="entry name" value="Thioestr_dom"/>
</dbReference>